<dbReference type="PANTHER" id="PTHR31544">
    <property type="entry name" value="AIG2-LIKE PROTEIN D"/>
    <property type="match status" value="1"/>
</dbReference>
<name>A0ABQ8G7N7_9PEZI</name>
<sequence>MDFLTEELERMATNIAQYAGPEEASNIPLDDISGLAAHQRELRTRPACPVKSRKGGDANISYLVKLAGPLSSAAQIQAAAGLSAAPTIIPGTNDDGEPAAFCQLSQDAAHRIEAWLSEAGIPDRDRPTFVRLSQAAKELSPTSRYPTLGIDTTLPQHRQGSTTTFFHPLQDEWPVWYFFYGTLADPDRLIGLLGLSGENRPVLQRASVQHGHIRTWAGKYNALVDGTETVHGWAYCVRTKEHEDALRAYETEKYEVVRCRITMDKSKEEFWGCTFRFVDESCLD</sequence>
<keyword evidence="6" id="KW-1185">Reference proteome</keyword>
<dbReference type="InterPro" id="IPR045038">
    <property type="entry name" value="AIG2-like"/>
</dbReference>
<evidence type="ECO:0000259" key="4">
    <source>
        <dbReference type="Pfam" id="PF06094"/>
    </source>
</evidence>
<dbReference type="CDD" id="cd06661">
    <property type="entry name" value="GGCT_like"/>
    <property type="match status" value="1"/>
</dbReference>
<dbReference type="EMBL" id="JAGTJR010000017">
    <property type="protein sequence ID" value="KAH7046631.1"/>
    <property type="molecule type" value="Genomic_DNA"/>
</dbReference>
<dbReference type="Gene3D" id="3.10.490.10">
    <property type="entry name" value="Gamma-glutamyl cyclotransferase-like"/>
    <property type="match status" value="1"/>
</dbReference>
<dbReference type="Pfam" id="PF06094">
    <property type="entry name" value="GGACT"/>
    <property type="match status" value="1"/>
</dbReference>
<gene>
    <name evidence="5" type="ORF">B0J12DRAFT_741612</name>
</gene>
<evidence type="ECO:0000313" key="6">
    <source>
        <dbReference type="Proteomes" id="UP000774617"/>
    </source>
</evidence>
<proteinExistence type="inferred from homology"/>
<dbReference type="PANTHER" id="PTHR31544:SF4">
    <property type="entry name" value="GAMMA-GLUTAMYLCYCLOTRANSFERASE-RELATED"/>
    <property type="match status" value="1"/>
</dbReference>
<comment type="similarity">
    <text evidence="1">Belongs to the gamma-glutamylcyclotransferase family.</text>
</comment>
<feature type="domain" description="Gamma-glutamylcyclotransferase AIG2-like" evidence="4">
    <location>
        <begin position="177"/>
        <end position="268"/>
    </location>
</feature>
<evidence type="ECO:0000256" key="1">
    <source>
        <dbReference type="ARBA" id="ARBA00008861"/>
    </source>
</evidence>
<dbReference type="InterPro" id="IPR013024">
    <property type="entry name" value="GGCT-like"/>
</dbReference>
<organism evidence="5 6">
    <name type="scientific">Macrophomina phaseolina</name>
    <dbReference type="NCBI Taxonomy" id="35725"/>
    <lineage>
        <taxon>Eukaryota</taxon>
        <taxon>Fungi</taxon>
        <taxon>Dikarya</taxon>
        <taxon>Ascomycota</taxon>
        <taxon>Pezizomycotina</taxon>
        <taxon>Dothideomycetes</taxon>
        <taxon>Dothideomycetes incertae sedis</taxon>
        <taxon>Botryosphaeriales</taxon>
        <taxon>Botryosphaeriaceae</taxon>
        <taxon>Macrophomina</taxon>
    </lineage>
</organism>
<evidence type="ECO:0000313" key="5">
    <source>
        <dbReference type="EMBL" id="KAH7046631.1"/>
    </source>
</evidence>
<comment type="caution">
    <text evidence="5">The sequence shown here is derived from an EMBL/GenBank/DDBJ whole genome shotgun (WGS) entry which is preliminary data.</text>
</comment>
<protein>
    <recommendedName>
        <fullName evidence="3">Putative gamma-glutamylcyclotransferase</fullName>
    </recommendedName>
</protein>
<dbReference type="InterPro" id="IPR036568">
    <property type="entry name" value="GGCT-like_sf"/>
</dbReference>
<dbReference type="SUPFAM" id="SSF110857">
    <property type="entry name" value="Gamma-glutamyl cyclotransferase-like"/>
    <property type="match status" value="1"/>
</dbReference>
<evidence type="ECO:0000256" key="3">
    <source>
        <dbReference type="ARBA" id="ARBA00030602"/>
    </source>
</evidence>
<reference evidence="5 6" key="1">
    <citation type="journal article" date="2021" name="Nat. Commun.">
        <title>Genetic determinants of endophytism in the Arabidopsis root mycobiome.</title>
        <authorList>
            <person name="Mesny F."/>
            <person name="Miyauchi S."/>
            <person name="Thiergart T."/>
            <person name="Pickel B."/>
            <person name="Atanasova L."/>
            <person name="Karlsson M."/>
            <person name="Huettel B."/>
            <person name="Barry K.W."/>
            <person name="Haridas S."/>
            <person name="Chen C."/>
            <person name="Bauer D."/>
            <person name="Andreopoulos W."/>
            <person name="Pangilinan J."/>
            <person name="LaButti K."/>
            <person name="Riley R."/>
            <person name="Lipzen A."/>
            <person name="Clum A."/>
            <person name="Drula E."/>
            <person name="Henrissat B."/>
            <person name="Kohler A."/>
            <person name="Grigoriev I.V."/>
            <person name="Martin F.M."/>
            <person name="Hacquard S."/>
        </authorList>
    </citation>
    <scope>NUCLEOTIDE SEQUENCE [LARGE SCALE GENOMIC DNA]</scope>
    <source>
        <strain evidence="5 6">MPI-SDFR-AT-0080</strain>
    </source>
</reference>
<dbReference type="InterPro" id="IPR009288">
    <property type="entry name" value="AIG2-like_dom"/>
</dbReference>
<evidence type="ECO:0000256" key="2">
    <source>
        <dbReference type="ARBA" id="ARBA00022679"/>
    </source>
</evidence>
<dbReference type="Proteomes" id="UP000774617">
    <property type="component" value="Unassembled WGS sequence"/>
</dbReference>
<accession>A0ABQ8G7N7</accession>
<keyword evidence="2" id="KW-0808">Transferase</keyword>